<evidence type="ECO:0000313" key="8">
    <source>
        <dbReference type="WBParaSite" id="Smp_347520.1"/>
    </source>
</evidence>
<evidence type="ECO:0000259" key="6">
    <source>
        <dbReference type="PROSITE" id="PS50807"/>
    </source>
</evidence>
<dbReference type="GO" id="GO:0042063">
    <property type="term" value="P:gliogenesis"/>
    <property type="evidence" value="ECO:0007669"/>
    <property type="project" value="TreeGrafter"/>
</dbReference>
<dbReference type="Gene3D" id="2.20.25.670">
    <property type="entry name" value="GCM domain, large subdomain"/>
    <property type="match status" value="1"/>
</dbReference>
<dbReference type="GO" id="GO:0001228">
    <property type="term" value="F:DNA-binding transcription activator activity, RNA polymerase II-specific"/>
    <property type="evidence" value="ECO:0007669"/>
    <property type="project" value="InterPro"/>
</dbReference>
<dbReference type="Proteomes" id="UP000008854">
    <property type="component" value="Unassembled WGS sequence"/>
</dbReference>
<name>A0A5K4FC61_SCHMA</name>
<dbReference type="InterPro" id="IPR043021">
    <property type="entry name" value="GCM_small"/>
</dbReference>
<evidence type="ECO:0000256" key="1">
    <source>
        <dbReference type="ARBA" id="ARBA00022473"/>
    </source>
</evidence>
<dbReference type="GO" id="GO:0000978">
    <property type="term" value="F:RNA polymerase II cis-regulatory region sequence-specific DNA binding"/>
    <property type="evidence" value="ECO:0007669"/>
    <property type="project" value="TreeGrafter"/>
</dbReference>
<dbReference type="SUPFAM" id="SSF90073">
    <property type="entry name" value="GCM domain"/>
    <property type="match status" value="1"/>
</dbReference>
<evidence type="ECO:0000256" key="2">
    <source>
        <dbReference type="ARBA" id="ARBA00023015"/>
    </source>
</evidence>
<keyword evidence="3" id="KW-0238">DNA-binding</keyword>
<organism evidence="7 8">
    <name type="scientific">Schistosoma mansoni</name>
    <name type="common">Blood fluke</name>
    <dbReference type="NCBI Taxonomy" id="6183"/>
    <lineage>
        <taxon>Eukaryota</taxon>
        <taxon>Metazoa</taxon>
        <taxon>Spiralia</taxon>
        <taxon>Lophotrochozoa</taxon>
        <taxon>Platyhelminthes</taxon>
        <taxon>Trematoda</taxon>
        <taxon>Digenea</taxon>
        <taxon>Strigeidida</taxon>
        <taxon>Schistosomatoidea</taxon>
        <taxon>Schistosomatidae</taxon>
        <taxon>Schistosoma</taxon>
    </lineage>
</organism>
<evidence type="ECO:0000313" key="7">
    <source>
        <dbReference type="Proteomes" id="UP000008854"/>
    </source>
</evidence>
<dbReference type="InterPro" id="IPR039791">
    <property type="entry name" value="GCM"/>
</dbReference>
<keyword evidence="5" id="KW-0539">Nucleus</keyword>
<sequence>MLDSNKFSSSEKQLNISETWNWANYDISLNNTNHNGNGVSSTLTPQWNSNIPAYIIDQTTLNNTSMNIIYSTTLSTINNNINLYKPAYSTKLYHTYQGNIEQNKCLTNFPNSNHIHLPSIESVRRITYNNNNLNHSYNNESYSTCHYDHQHKPEYTLPPITYPNIEQYETDLRNLTKTNELNHTTTHNNNNLDQIVDYLPVIHTDTTITNYLVSSTPNPLIHLNQIDQYNLITCNELKGNDNSFNIIHDDKNIIDESKDNSSLTVQQHLWDIKDLKLPKVNYYDSYELWPTGHCRRVYAQTCERARRHQSGWAMRNTNNHNPQVLKKSCLGVLECSMNCMVQGKPLSLRPAICDKARKKQCNRECITPGCKGRLILRNCRGHSGYPVTHFWRFANGAVYFEAKGEHDHNRPSLKTFGLSETDTVTTTTTTTTIPNTMNLNVTTATTPTNVDSLVTGITTTTITTPVSPDIKRDLNHLTNHNNNIQYIHHQNPHLHDQLPPPPLPQQQQQGCHDYGFLPQYEQSLSNEFCNYYTYPSSDYINLNIKTNENHLHIDNSPLLSKTKHIGKRGTNRKGIRREKKLTNTYLKKQQKYENYYKKLSNESNCTLNDIKRNRKNQQNTRSDQINKFKIPIKTDENDNDPIFYDDPFHGDTIHNGYPMNILNNNLWNNETMNQIDSSLNQSIDKEQYNTTEINTMNYPYYSDPLFTTTSLPSLPSSSPSSITMTTVNRHQSSLPFWNSIQDLDSYSLTHHNSNNYITNTIISTMYSSPNWSLSPSILSSSSSLSSSSVSYSNCTTCALSLPSLPSSLSLYSTNISKSFNKQIVSNSTEVIQCDPLTTSLSNLNGNESFFIQYNNCSYLNKPKYLSSSYNEYPQSVLINSMYRENDESNPVQFNDINNEICHSTPQQSTYIDDYHYYYYYYYSNPCLSILENSI</sequence>
<evidence type="ECO:0000256" key="4">
    <source>
        <dbReference type="ARBA" id="ARBA00023163"/>
    </source>
</evidence>
<keyword evidence="7" id="KW-1185">Reference proteome</keyword>
<keyword evidence="4" id="KW-0804">Transcription</keyword>
<dbReference type="Pfam" id="PF03615">
    <property type="entry name" value="GCM"/>
    <property type="match status" value="1"/>
</dbReference>
<proteinExistence type="predicted"/>
<reference evidence="8" key="2">
    <citation type="submission" date="2019-11" db="UniProtKB">
        <authorList>
            <consortium name="WormBaseParasite"/>
        </authorList>
    </citation>
    <scope>IDENTIFICATION</scope>
    <source>
        <strain evidence="8">Puerto Rican</strain>
    </source>
</reference>
<dbReference type="WBParaSite" id="Smp_347520.1">
    <property type="protein sequence ID" value="Smp_347520.1"/>
    <property type="gene ID" value="Smp_347520"/>
</dbReference>
<dbReference type="GO" id="GO:0005634">
    <property type="term" value="C:nucleus"/>
    <property type="evidence" value="ECO:0007669"/>
    <property type="project" value="TreeGrafter"/>
</dbReference>
<keyword evidence="1" id="KW-0217">Developmental protein</keyword>
<dbReference type="PANTHER" id="PTHR12414:SF8">
    <property type="entry name" value="TRANSCRIPTION FACTOR GLIAL CELLS MISSING-RELATED"/>
    <property type="match status" value="1"/>
</dbReference>
<evidence type="ECO:0000256" key="5">
    <source>
        <dbReference type="ARBA" id="ARBA00023242"/>
    </source>
</evidence>
<dbReference type="InterPro" id="IPR003902">
    <property type="entry name" value="Tscrpt_reg_GCM"/>
</dbReference>
<accession>A0A5K4FC61</accession>
<protein>
    <submittedName>
        <fullName evidence="8">GCM domain-containing protein</fullName>
    </submittedName>
</protein>
<dbReference type="InterPro" id="IPR043020">
    <property type="entry name" value="GCM_large"/>
</dbReference>
<dbReference type="InParanoid" id="A0A5K4FC61"/>
<dbReference type="AlphaFoldDB" id="A0A5K4FC61"/>
<evidence type="ECO:0000256" key="3">
    <source>
        <dbReference type="ARBA" id="ARBA00023125"/>
    </source>
</evidence>
<dbReference type="PROSITE" id="PS50807">
    <property type="entry name" value="GCM"/>
    <property type="match status" value="1"/>
</dbReference>
<reference evidence="7" key="1">
    <citation type="journal article" date="2012" name="PLoS Negl. Trop. Dis.">
        <title>A systematically improved high quality genome and transcriptome of the human blood fluke Schistosoma mansoni.</title>
        <authorList>
            <person name="Protasio A.V."/>
            <person name="Tsai I.J."/>
            <person name="Babbage A."/>
            <person name="Nichol S."/>
            <person name="Hunt M."/>
            <person name="Aslett M.A."/>
            <person name="De Silva N."/>
            <person name="Velarde G.S."/>
            <person name="Anderson T.J."/>
            <person name="Clark R.C."/>
            <person name="Davidson C."/>
            <person name="Dillon G.P."/>
            <person name="Holroyd N.E."/>
            <person name="LoVerde P.T."/>
            <person name="Lloyd C."/>
            <person name="McQuillan J."/>
            <person name="Oliveira G."/>
            <person name="Otto T.D."/>
            <person name="Parker-Manuel S.J."/>
            <person name="Quail M.A."/>
            <person name="Wilson R.A."/>
            <person name="Zerlotini A."/>
            <person name="Dunne D.W."/>
            <person name="Berriman M."/>
        </authorList>
    </citation>
    <scope>NUCLEOTIDE SEQUENCE [LARGE SCALE GENOMIC DNA]</scope>
    <source>
        <strain evidence="7">Puerto Rican</strain>
    </source>
</reference>
<dbReference type="Gene3D" id="3.30.70.3530">
    <property type="entry name" value="GCM motif"/>
    <property type="match status" value="1"/>
</dbReference>
<keyword evidence="2" id="KW-0805">Transcription regulation</keyword>
<feature type="domain" description="GCM" evidence="6">
    <location>
        <begin position="268"/>
        <end position="423"/>
    </location>
</feature>
<dbReference type="InterPro" id="IPR036115">
    <property type="entry name" value="GCM_dom_sf"/>
</dbReference>
<dbReference type="PANTHER" id="PTHR12414">
    <property type="entry name" value="GLIAL CELLS MISSING RELATED/GLIDE"/>
    <property type="match status" value="1"/>
</dbReference>